<evidence type="ECO:0000256" key="3">
    <source>
        <dbReference type="ARBA" id="ARBA00022989"/>
    </source>
</evidence>
<dbReference type="GO" id="GO:0009306">
    <property type="term" value="P:protein secretion"/>
    <property type="evidence" value="ECO:0007669"/>
    <property type="project" value="InterPro"/>
</dbReference>
<dbReference type="Proteomes" id="UP000001635">
    <property type="component" value="Chromosome"/>
</dbReference>
<dbReference type="PANTHER" id="PTHR30441:SF8">
    <property type="entry name" value="DUF748 DOMAIN-CONTAINING PROTEIN"/>
    <property type="match status" value="1"/>
</dbReference>
<dbReference type="KEGG" id="cmr:Cycma_2273"/>
<evidence type="ECO:0000259" key="6">
    <source>
        <dbReference type="Pfam" id="PF04357"/>
    </source>
</evidence>
<dbReference type="STRING" id="880070.Cycma_2273"/>
<sequence>MENKSKVKEILLNALRRTFRIMSYLLIFLLTITLLLQIPVLQTYLAGFFTNHISKETGYETEIGRVNIRWWDAISLQEVTIMDLQDSLMMDLEEVYIDFSIKGLMDTEQPGFDEINLKNGNVRILTHADGQGLNISLFLSRLRSIFLPKKEKTNLKASTFTIGYISLMETSLDIVDYTLPPFDIKFDYSDLQFRNLVASATDFYVRRDTVAFDLKHMKGVEANSGMVFQQLQTNFTYSNTGMEFKDLYLKSNQTEIKNYLKFEYDSPTDLRDFNHMVEISAELDEAILDIRDLGYFSDNIPSIDDRLSLSGEINGRVDSIYSDELLLRFGDKSALFGKFNIEGLPTVANTNFELSLINSTVNPDDLYPYATPQARRELNKFGVIRFNSDFEGQLDNFTAQGNFRTEIGRLNGTLNYLQQNGTPTYEGQLEATNLNLGVLMEDPENFQKTSFRGQIKGSGFSVATAIIELDATFSKLGINHYNFQNITTKATFAKDLFAGKMTVNDPNLVMGVDGMLDLRNDKDSANLILDLDTAFLNEINISNQAIFLSGNFELDTKGVSLDDIEGVARFRDILVSYDGRDLFLDYFLFQSLFTDNSRVISLNSDLLVAGISGNFKVKQLGEDLKQLWKDYQAILTNNYSGNKIKPSATEKPYQIDISLDLRDANPILNLIDPMLFISNNTLVEGAFYQTDQNTVFNFFSGIDTIYYGNNYFIDNNIDLNTAKYKNSKEVLASFYVLSKEIQLNSGLNFQNLSAETIWNQSKLDMTFYLDQLLTESYFDIEAEVNLSQDSTLIKFSPSEIKLLNDYWQFEEGNSISLKADETQFDKLKIYHENEYIAADGKINHKPEDKMEIVINELNLDFLNSFGLREYEGIANGMVHLEEGWNKKGMKGNLSIRDIYINKFLVGELEASAFYDDDAINLTIQNIREGQKIIELSGDMGNEEREMALNARFSNARLSVIEPFVADYLTNIDGKLSGSLTVGGSITHPIVEGLGELEGATFRFNYLNTTYQVDGNIIFEPNDISFRGLELRDFNNNVAGLRGGIVHDNFDNFILDLTAQISNFQVMNTSSSDNDLFFGTAFATGDINVFGAANNLELTANARSNANTKIYIPIGESNGQAQEEFINIINLRDTTNHVAFEETVEKLSINNLRMNLNLDITPDAYIEIQIDPKTGENIQGRGRGVFNMDIDTQGNFTMTGNFEIVDALYNFSLYNVINKKFVIEPGGIINWYGDPYAGVMDISAVYEESVSLTSLQTNTTSSTLENSQIKRRFPVKVIMDLEGELLSPDIGFDFDFSEFPEDSELQTTISAFKNRIANDEQEKNRQVFSLIMLRRFSPEGQFNSAGIGFSNLSQLISSQLNNLIAQVDENLEIDFDLLTLDESALESFQLRVAYTFFDGRLRVTRDGGFTDLQGKADLNTIAGDWQAEYLLTENGQYRVRIYNRNNFNTLTALDINNRAPNTYGVSISQNLLFSSLKELFQNFKRNKKNLYINDSDEYLRGEFDINLEEVAPDLFKPDPREAPSVINIIDKENP</sequence>
<protein>
    <recommendedName>
        <fullName evidence="6">Translocation and assembly module TamB C-terminal domain-containing protein</fullName>
    </recommendedName>
</protein>
<keyword evidence="3 5" id="KW-1133">Transmembrane helix</keyword>
<evidence type="ECO:0000256" key="5">
    <source>
        <dbReference type="SAM" id="Phobius"/>
    </source>
</evidence>
<name>G0J521_CYCMS</name>
<gene>
    <name evidence="7" type="ordered locus">Cycma_2273</name>
</gene>
<dbReference type="InterPro" id="IPR007452">
    <property type="entry name" value="TamB_C"/>
</dbReference>
<feature type="transmembrane region" description="Helical" evidence="5">
    <location>
        <begin position="21"/>
        <end position="45"/>
    </location>
</feature>
<dbReference type="EMBL" id="CP002955">
    <property type="protein sequence ID" value="AEL26015.1"/>
    <property type="molecule type" value="Genomic_DNA"/>
</dbReference>
<evidence type="ECO:0000256" key="4">
    <source>
        <dbReference type="ARBA" id="ARBA00023136"/>
    </source>
</evidence>
<dbReference type="GO" id="GO:0005886">
    <property type="term" value="C:plasma membrane"/>
    <property type="evidence" value="ECO:0007669"/>
    <property type="project" value="InterPro"/>
</dbReference>
<keyword evidence="8" id="KW-1185">Reference proteome</keyword>
<dbReference type="GO" id="GO:0090313">
    <property type="term" value="P:regulation of protein targeting to membrane"/>
    <property type="evidence" value="ECO:0007669"/>
    <property type="project" value="TreeGrafter"/>
</dbReference>
<evidence type="ECO:0000313" key="8">
    <source>
        <dbReference type="Proteomes" id="UP000001635"/>
    </source>
</evidence>
<feature type="domain" description="Translocation and assembly module TamB C-terminal" evidence="6">
    <location>
        <begin position="1031"/>
        <end position="1445"/>
    </location>
</feature>
<reference evidence="8" key="1">
    <citation type="submission" date="2011-07" db="EMBL/GenBank/DDBJ databases">
        <title>The complete genome of Cyclobacterium marinum DSM 745.</title>
        <authorList>
            <person name="Lucas S."/>
            <person name="Han J."/>
            <person name="Lapidus A."/>
            <person name="Bruce D."/>
            <person name="Goodwin L."/>
            <person name="Pitluck S."/>
            <person name="Peters L."/>
            <person name="Kyrpides N."/>
            <person name="Mavromatis K."/>
            <person name="Ivanova N."/>
            <person name="Ovchinnikova G."/>
            <person name="Chertkov O."/>
            <person name="Detter J.C."/>
            <person name="Tapia R."/>
            <person name="Han C."/>
            <person name="Land M."/>
            <person name="Hauser L."/>
            <person name="Markowitz V."/>
            <person name="Cheng J.-F."/>
            <person name="Hugenholtz P."/>
            <person name="Woyke T."/>
            <person name="Wu D."/>
            <person name="Tindall B."/>
            <person name="Schuetze A."/>
            <person name="Brambilla E."/>
            <person name="Klenk H.-P."/>
            <person name="Eisen J.A."/>
        </authorList>
    </citation>
    <scope>NUCLEOTIDE SEQUENCE [LARGE SCALE GENOMIC DNA]</scope>
    <source>
        <strain evidence="8">ATCC 25205 / DSM 745 / LMG 13164 / NCIMB 1802</strain>
    </source>
</reference>
<evidence type="ECO:0000313" key="7">
    <source>
        <dbReference type="EMBL" id="AEL26015.1"/>
    </source>
</evidence>
<evidence type="ECO:0000256" key="2">
    <source>
        <dbReference type="ARBA" id="ARBA00022692"/>
    </source>
</evidence>
<dbReference type="HOGENOM" id="CLU_002997_1_1_10"/>
<proteinExistence type="predicted"/>
<dbReference type="Pfam" id="PF04357">
    <property type="entry name" value="TamB"/>
    <property type="match status" value="1"/>
</dbReference>
<dbReference type="PANTHER" id="PTHR30441">
    <property type="entry name" value="DUF748 DOMAIN-CONTAINING PROTEIN"/>
    <property type="match status" value="1"/>
</dbReference>
<accession>G0J521</accession>
<keyword evidence="4 5" id="KW-0472">Membrane</keyword>
<organism evidence="7 8">
    <name type="scientific">Cyclobacterium marinum (strain ATCC 25205 / DSM 745 / LMG 13164 / NCIMB 1802)</name>
    <name type="common">Flectobacillus marinus</name>
    <dbReference type="NCBI Taxonomy" id="880070"/>
    <lineage>
        <taxon>Bacteria</taxon>
        <taxon>Pseudomonadati</taxon>
        <taxon>Bacteroidota</taxon>
        <taxon>Cytophagia</taxon>
        <taxon>Cytophagales</taxon>
        <taxon>Cyclobacteriaceae</taxon>
        <taxon>Cyclobacterium</taxon>
    </lineage>
</organism>
<evidence type="ECO:0000256" key="1">
    <source>
        <dbReference type="ARBA" id="ARBA00004167"/>
    </source>
</evidence>
<keyword evidence="2 5" id="KW-0812">Transmembrane</keyword>
<dbReference type="eggNOG" id="COG2911">
    <property type="taxonomic scope" value="Bacteria"/>
</dbReference>
<dbReference type="InterPro" id="IPR052894">
    <property type="entry name" value="AsmA-related"/>
</dbReference>
<comment type="subcellular location">
    <subcellularLocation>
        <location evidence="1">Membrane</location>
        <topology evidence="1">Single-pass membrane protein</topology>
    </subcellularLocation>
</comment>